<dbReference type="PROSITE" id="PS51257">
    <property type="entry name" value="PROKAR_LIPOPROTEIN"/>
    <property type="match status" value="1"/>
</dbReference>
<evidence type="ECO:0000256" key="3">
    <source>
        <dbReference type="ARBA" id="ARBA00023136"/>
    </source>
</evidence>
<evidence type="ECO:0000256" key="6">
    <source>
        <dbReference type="ARBA" id="ARBA00023288"/>
    </source>
</evidence>
<keyword evidence="4" id="KW-0564">Palmitate</keyword>
<dbReference type="GO" id="GO:0009279">
    <property type="term" value="C:cell outer membrane"/>
    <property type="evidence" value="ECO:0007669"/>
    <property type="project" value="UniProtKB-SubCell"/>
</dbReference>
<accession>A0A091AUT2</accession>
<keyword evidence="3" id="KW-0472">Membrane</keyword>
<sequence length="46" mass="4706">MKTSRLASLLFALTVLTLLAACGNKGDLVLPDKPDAPADAPAEPAK</sequence>
<dbReference type="Pfam" id="PF13627">
    <property type="entry name" value="LptM_cons"/>
    <property type="match status" value="1"/>
</dbReference>
<evidence type="ECO:0000256" key="5">
    <source>
        <dbReference type="ARBA" id="ARBA00023237"/>
    </source>
</evidence>
<proteinExistence type="predicted"/>
<dbReference type="RefSeq" id="WP_022969353.1">
    <property type="nucleotide sequence ID" value="NZ_ATVD01000003.1"/>
</dbReference>
<comment type="subcellular location">
    <subcellularLocation>
        <location evidence="1">Cell outer membrane</location>
        <topology evidence="1">Lipid-anchor</topology>
    </subcellularLocation>
</comment>
<dbReference type="STRING" id="1121015.GCA_000420545_01731"/>
<comment type="caution">
    <text evidence="8">The sequence shown here is derived from an EMBL/GenBank/DDBJ whole genome shotgun (WGS) entry which is preliminary data.</text>
</comment>
<dbReference type="EMBL" id="AVCI01000003">
    <property type="protein sequence ID" value="KFN44038.1"/>
    <property type="molecule type" value="Genomic_DNA"/>
</dbReference>
<gene>
    <name evidence="8" type="ORF">N789_06385</name>
</gene>
<keyword evidence="6" id="KW-0449">Lipoprotein</keyword>
<name>A0A091AUT2_9GAMM</name>
<evidence type="ECO:0000313" key="8">
    <source>
        <dbReference type="EMBL" id="KFN44038.1"/>
    </source>
</evidence>
<dbReference type="PATRIC" id="fig|1121015.4.peg.767"/>
<dbReference type="Proteomes" id="UP000029385">
    <property type="component" value="Unassembled WGS sequence"/>
</dbReference>
<evidence type="ECO:0000256" key="1">
    <source>
        <dbReference type="ARBA" id="ARBA00004459"/>
    </source>
</evidence>
<feature type="chain" id="PRO_5001870919" description="Lipoprotein" evidence="7">
    <location>
        <begin position="21"/>
        <end position="46"/>
    </location>
</feature>
<reference evidence="8 9" key="1">
    <citation type="submission" date="2013-09" db="EMBL/GenBank/DDBJ databases">
        <title>Genome sequencing of Arenimonas oryziterrae.</title>
        <authorList>
            <person name="Chen F."/>
            <person name="Wang G."/>
        </authorList>
    </citation>
    <scope>NUCLEOTIDE SEQUENCE [LARGE SCALE GENOMIC DNA]</scope>
    <source>
        <strain evidence="8 9">YC6267</strain>
    </source>
</reference>
<keyword evidence="2 7" id="KW-0732">Signal</keyword>
<keyword evidence="5" id="KW-0998">Cell outer membrane</keyword>
<evidence type="ECO:0008006" key="10">
    <source>
        <dbReference type="Google" id="ProtNLM"/>
    </source>
</evidence>
<evidence type="ECO:0000313" key="9">
    <source>
        <dbReference type="Proteomes" id="UP000029385"/>
    </source>
</evidence>
<evidence type="ECO:0000256" key="4">
    <source>
        <dbReference type="ARBA" id="ARBA00023139"/>
    </source>
</evidence>
<dbReference type="AlphaFoldDB" id="A0A091AUT2"/>
<feature type="signal peptide" evidence="7">
    <location>
        <begin position="1"/>
        <end position="20"/>
    </location>
</feature>
<dbReference type="InterPro" id="IPR032831">
    <property type="entry name" value="LptM_cons"/>
</dbReference>
<dbReference type="NCBIfam" id="NF047847">
    <property type="entry name" value="SS_mature_LptM"/>
    <property type="match status" value="1"/>
</dbReference>
<keyword evidence="9" id="KW-1185">Reference proteome</keyword>
<evidence type="ECO:0000256" key="2">
    <source>
        <dbReference type="ARBA" id="ARBA00022729"/>
    </source>
</evidence>
<organism evidence="8 9">
    <name type="scientific">Arenimonas oryziterrae DSM 21050 = YC6267</name>
    <dbReference type="NCBI Taxonomy" id="1121015"/>
    <lineage>
        <taxon>Bacteria</taxon>
        <taxon>Pseudomonadati</taxon>
        <taxon>Pseudomonadota</taxon>
        <taxon>Gammaproteobacteria</taxon>
        <taxon>Lysobacterales</taxon>
        <taxon>Lysobacteraceae</taxon>
        <taxon>Arenimonas</taxon>
    </lineage>
</organism>
<protein>
    <recommendedName>
        <fullName evidence="10">Lipoprotein</fullName>
    </recommendedName>
</protein>
<evidence type="ECO:0000256" key="7">
    <source>
        <dbReference type="SAM" id="SignalP"/>
    </source>
</evidence>